<organism evidence="2 3">
    <name type="scientific">Adiantum capillus-veneris</name>
    <name type="common">Maidenhair fern</name>
    <dbReference type="NCBI Taxonomy" id="13818"/>
    <lineage>
        <taxon>Eukaryota</taxon>
        <taxon>Viridiplantae</taxon>
        <taxon>Streptophyta</taxon>
        <taxon>Embryophyta</taxon>
        <taxon>Tracheophyta</taxon>
        <taxon>Polypodiopsida</taxon>
        <taxon>Polypodiidae</taxon>
        <taxon>Polypodiales</taxon>
        <taxon>Pteridineae</taxon>
        <taxon>Pteridaceae</taxon>
        <taxon>Vittarioideae</taxon>
        <taxon>Adiantum</taxon>
    </lineage>
</organism>
<evidence type="ECO:0000256" key="1">
    <source>
        <dbReference type="SAM" id="MobiDB-lite"/>
    </source>
</evidence>
<comment type="caution">
    <text evidence="2">The sequence shown here is derived from an EMBL/GenBank/DDBJ whole genome shotgun (WGS) entry which is preliminary data.</text>
</comment>
<name>A0A9D4V273_ADICA</name>
<feature type="region of interest" description="Disordered" evidence="1">
    <location>
        <begin position="1"/>
        <end position="21"/>
    </location>
</feature>
<evidence type="ECO:0000313" key="2">
    <source>
        <dbReference type="EMBL" id="KAI5078420.1"/>
    </source>
</evidence>
<proteinExistence type="predicted"/>
<accession>A0A9D4V273</accession>
<reference evidence="2" key="1">
    <citation type="submission" date="2021-01" db="EMBL/GenBank/DDBJ databases">
        <title>Adiantum capillus-veneris genome.</title>
        <authorList>
            <person name="Fang Y."/>
            <person name="Liao Q."/>
        </authorList>
    </citation>
    <scope>NUCLEOTIDE SEQUENCE</scope>
    <source>
        <strain evidence="2">H3</strain>
        <tissue evidence="2">Leaf</tissue>
    </source>
</reference>
<evidence type="ECO:0000313" key="3">
    <source>
        <dbReference type="Proteomes" id="UP000886520"/>
    </source>
</evidence>
<dbReference type="AlphaFoldDB" id="A0A9D4V273"/>
<feature type="compositionally biased region" description="Basic and acidic residues" evidence="1">
    <location>
        <begin position="1"/>
        <end position="13"/>
    </location>
</feature>
<gene>
    <name evidence="2" type="ORF">GOP47_0006091</name>
</gene>
<dbReference type="Proteomes" id="UP000886520">
    <property type="component" value="Chromosome 6"/>
</dbReference>
<dbReference type="EMBL" id="JABFUD020000006">
    <property type="protein sequence ID" value="KAI5078420.1"/>
    <property type="molecule type" value="Genomic_DNA"/>
</dbReference>
<sequence>MDGRTHFSIREALGHGNPQQRGRCLTAELGRNAHRGRLYEASRCSTCSACGGTVAGYGATTNLQHARKSS</sequence>
<protein>
    <submittedName>
        <fullName evidence="2">Uncharacterized protein</fullName>
    </submittedName>
</protein>
<keyword evidence="3" id="KW-1185">Reference proteome</keyword>